<name>A0A077ZH02_TRITR</name>
<dbReference type="Proteomes" id="UP000030665">
    <property type="component" value="Unassembled WGS sequence"/>
</dbReference>
<evidence type="ECO:0000256" key="4">
    <source>
        <dbReference type="ARBA" id="ARBA00012718"/>
    </source>
</evidence>
<dbReference type="PANTHER" id="PTHR13035">
    <property type="entry name" value="PROTEIN N-TERMINAL GLUTAMINE AMIDOHYDROLASE"/>
    <property type="match status" value="1"/>
</dbReference>
<dbReference type="AlphaFoldDB" id="A0A077ZH02"/>
<dbReference type="GO" id="GO:0005634">
    <property type="term" value="C:nucleus"/>
    <property type="evidence" value="ECO:0007669"/>
    <property type="project" value="TreeGrafter"/>
</dbReference>
<reference evidence="11" key="1">
    <citation type="submission" date="2014-01" db="EMBL/GenBank/DDBJ databases">
        <authorList>
            <person name="Aslett M."/>
        </authorList>
    </citation>
    <scope>NUCLEOTIDE SEQUENCE</scope>
</reference>
<dbReference type="InterPro" id="IPR039733">
    <property type="entry name" value="NTAQ1"/>
</dbReference>
<evidence type="ECO:0000256" key="5">
    <source>
        <dbReference type="ARBA" id="ARBA00021247"/>
    </source>
</evidence>
<proteinExistence type="inferred from homology"/>
<dbReference type="OrthoDB" id="191192at2759"/>
<evidence type="ECO:0000256" key="1">
    <source>
        <dbReference type="ARBA" id="ARBA00003923"/>
    </source>
</evidence>
<dbReference type="GO" id="GO:0070773">
    <property type="term" value="F:protein-N-terminal glutamine amidohydrolase activity"/>
    <property type="evidence" value="ECO:0007669"/>
    <property type="project" value="UniProtKB-UniRule"/>
</dbReference>
<keyword evidence="6 9" id="KW-0378">Hydrolase</keyword>
<evidence type="ECO:0000256" key="9">
    <source>
        <dbReference type="RuleBase" id="RU367082"/>
    </source>
</evidence>
<comment type="subunit">
    <text evidence="3 9">Monomer.</text>
</comment>
<evidence type="ECO:0000256" key="3">
    <source>
        <dbReference type="ARBA" id="ARBA00011245"/>
    </source>
</evidence>
<evidence type="ECO:0000256" key="7">
    <source>
        <dbReference type="ARBA" id="ARBA00029677"/>
    </source>
</evidence>
<evidence type="ECO:0000256" key="8">
    <source>
        <dbReference type="ARBA" id="ARBA00048768"/>
    </source>
</evidence>
<reference evidence="11" key="2">
    <citation type="submission" date="2014-03" db="EMBL/GenBank/DDBJ databases">
        <title>The whipworm genome and dual-species transcriptomics of an intimate host-pathogen interaction.</title>
        <authorList>
            <person name="Foth B.J."/>
            <person name="Tsai I.J."/>
            <person name="Reid A.J."/>
            <person name="Bancroft A.J."/>
            <person name="Nichol S."/>
            <person name="Tracey A."/>
            <person name="Holroyd N."/>
            <person name="Cotton J.A."/>
            <person name="Stanley E.J."/>
            <person name="Zarowiecki M."/>
            <person name="Liu J.Z."/>
            <person name="Huckvale T."/>
            <person name="Cooper P.J."/>
            <person name="Grencis R.K."/>
            <person name="Berriman M."/>
        </authorList>
    </citation>
    <scope>NUCLEOTIDE SEQUENCE [LARGE SCALE GENOMIC DNA]</scope>
</reference>
<protein>
    <recommendedName>
        <fullName evidence="5 9">Protein N-terminal glutamine amidohydrolase</fullName>
        <ecNumber evidence="4 9">3.5.1.122</ecNumber>
    </recommendedName>
    <alternativeName>
        <fullName evidence="7 9">Protein NH2-terminal glutamine deamidase</fullName>
    </alternativeName>
</protein>
<sequence length="223" mass="25727">MNDVTSSPKRIAVPRRSDCAYCPGYCEENVHLLVTTIRDRCCSCLPDGLFVVVISNPYKSVKQMQTRLSDFVIFPTSQVPIWKQRAGRPNSEGLAVWDYHVILVDKILRQEVQVLDLDTTLSFPCSFDDYVRYALRDEFTLSSEYKRLFHLIPAEFYYHNFASDRSHMRRSDSSWIMPPPSWPPIQHGLAENSMPQLINLDLVGETPFGTVVDWNGFLSHFMN</sequence>
<dbReference type="PANTHER" id="PTHR13035:SF0">
    <property type="entry name" value="PROTEIN N-TERMINAL GLUTAMINE AMIDOHYDROLASE"/>
    <property type="match status" value="1"/>
</dbReference>
<evidence type="ECO:0000313" key="12">
    <source>
        <dbReference type="Proteomes" id="UP000030665"/>
    </source>
</evidence>
<dbReference type="EC" id="3.5.1.122" evidence="4 9"/>
<dbReference type="GO" id="GO:0005829">
    <property type="term" value="C:cytosol"/>
    <property type="evidence" value="ECO:0007669"/>
    <property type="project" value="TreeGrafter"/>
</dbReference>
<evidence type="ECO:0000256" key="2">
    <source>
        <dbReference type="ARBA" id="ARBA00008985"/>
    </source>
</evidence>
<comment type="similarity">
    <text evidence="2 9">Belongs to the NTAQ1 family.</text>
</comment>
<dbReference type="STRING" id="36087.A0A077ZH02"/>
<dbReference type="InterPro" id="IPR023128">
    <property type="entry name" value="Prot_N_Gln_amidohydro_ab_roll"/>
</dbReference>
<comment type="catalytic activity">
    <reaction evidence="8 9">
        <text>N-terminal L-glutaminyl-[protein] + H2O = N-terminal L-glutamyl-[protein] + NH4(+)</text>
        <dbReference type="Rhea" id="RHEA:50680"/>
        <dbReference type="Rhea" id="RHEA-COMP:12668"/>
        <dbReference type="Rhea" id="RHEA-COMP:12777"/>
        <dbReference type="ChEBI" id="CHEBI:15377"/>
        <dbReference type="ChEBI" id="CHEBI:28938"/>
        <dbReference type="ChEBI" id="CHEBI:64721"/>
        <dbReference type="ChEBI" id="CHEBI:64722"/>
        <dbReference type="EC" id="3.5.1.122"/>
    </reaction>
</comment>
<feature type="domain" description="Protein N-terminal glutamine amidohydrolase alpha beta roll" evidence="10">
    <location>
        <begin position="75"/>
        <end position="220"/>
    </location>
</feature>
<dbReference type="InterPro" id="IPR037132">
    <property type="entry name" value="N_Gln_amidohydro_ab_roll_sf"/>
</dbReference>
<dbReference type="Pfam" id="PF09764">
    <property type="entry name" value="Nt_Gln_amidase"/>
    <property type="match status" value="1"/>
</dbReference>
<dbReference type="EMBL" id="HG806461">
    <property type="protein sequence ID" value="CDW58948.1"/>
    <property type="molecule type" value="Genomic_DNA"/>
</dbReference>
<accession>A0A077ZH02</accession>
<comment type="function">
    <text evidence="1 9">Mediates the side-chain deamidation of N-terminal glutamine residues to glutamate, an important step in N-end rule pathway of protein degradation. Conversion of the resulting N-terminal glutamine to glutamate renders the protein susceptible to arginylation, polyubiquitination and degradation as specified by the N-end rule. Does not act on substrates with internal or C-terminal glutamine and does not act on non-glutamine residues in any position.</text>
</comment>
<dbReference type="GO" id="GO:0008418">
    <property type="term" value="F:protein-N-terminal asparagine amidohydrolase activity"/>
    <property type="evidence" value="ECO:0007669"/>
    <property type="project" value="UniProtKB-UniRule"/>
</dbReference>
<gene>
    <name evidence="11" type="ORF">TTRE_0000727701</name>
</gene>
<dbReference type="Gene3D" id="3.10.620.10">
    <property type="entry name" value="Protein N-terminal glutamine amidohydrolase, alpha beta roll"/>
    <property type="match status" value="1"/>
</dbReference>
<evidence type="ECO:0000313" key="11">
    <source>
        <dbReference type="EMBL" id="CDW58948.1"/>
    </source>
</evidence>
<keyword evidence="12" id="KW-1185">Reference proteome</keyword>
<organism evidence="11 12">
    <name type="scientific">Trichuris trichiura</name>
    <name type="common">Whipworm</name>
    <name type="synonym">Trichocephalus trichiurus</name>
    <dbReference type="NCBI Taxonomy" id="36087"/>
    <lineage>
        <taxon>Eukaryota</taxon>
        <taxon>Metazoa</taxon>
        <taxon>Ecdysozoa</taxon>
        <taxon>Nematoda</taxon>
        <taxon>Enoplea</taxon>
        <taxon>Dorylaimia</taxon>
        <taxon>Trichinellida</taxon>
        <taxon>Trichuridae</taxon>
        <taxon>Trichuris</taxon>
    </lineage>
</organism>
<evidence type="ECO:0000256" key="6">
    <source>
        <dbReference type="ARBA" id="ARBA00022801"/>
    </source>
</evidence>
<evidence type="ECO:0000259" key="10">
    <source>
        <dbReference type="Pfam" id="PF09764"/>
    </source>
</evidence>